<evidence type="ECO:0000313" key="2">
    <source>
        <dbReference type="Proteomes" id="UP001497516"/>
    </source>
</evidence>
<accession>A0AAV2DXT3</accession>
<reference evidence="1 2" key="1">
    <citation type="submission" date="2024-04" db="EMBL/GenBank/DDBJ databases">
        <authorList>
            <person name="Fracassetti M."/>
        </authorList>
    </citation>
    <scope>NUCLEOTIDE SEQUENCE [LARGE SCALE GENOMIC DNA]</scope>
</reference>
<name>A0AAV2DXT3_9ROSI</name>
<dbReference type="EMBL" id="OZ034816">
    <property type="protein sequence ID" value="CAL1378468.1"/>
    <property type="molecule type" value="Genomic_DNA"/>
</dbReference>
<proteinExistence type="predicted"/>
<keyword evidence="2" id="KW-1185">Reference proteome</keyword>
<organism evidence="1 2">
    <name type="scientific">Linum trigynum</name>
    <dbReference type="NCBI Taxonomy" id="586398"/>
    <lineage>
        <taxon>Eukaryota</taxon>
        <taxon>Viridiplantae</taxon>
        <taxon>Streptophyta</taxon>
        <taxon>Embryophyta</taxon>
        <taxon>Tracheophyta</taxon>
        <taxon>Spermatophyta</taxon>
        <taxon>Magnoliopsida</taxon>
        <taxon>eudicotyledons</taxon>
        <taxon>Gunneridae</taxon>
        <taxon>Pentapetalae</taxon>
        <taxon>rosids</taxon>
        <taxon>fabids</taxon>
        <taxon>Malpighiales</taxon>
        <taxon>Linaceae</taxon>
        <taxon>Linum</taxon>
    </lineage>
</organism>
<dbReference type="AlphaFoldDB" id="A0AAV2DXT3"/>
<dbReference type="Proteomes" id="UP001497516">
    <property type="component" value="Chromosome 3"/>
</dbReference>
<gene>
    <name evidence="1" type="ORF">LTRI10_LOCUS20044</name>
</gene>
<protein>
    <submittedName>
        <fullName evidence="1">Uncharacterized protein</fullName>
    </submittedName>
</protein>
<sequence length="100" mass="10620">MRALDARPSTVGAWVIGGPLKEGFGCVAVHCRRPGDWWVVGGGPLPSSNGLVGLRMLGRLNFKTSLSVVGETGKCGCRFLGGLEVQGRLNIEWALITCRP</sequence>
<evidence type="ECO:0000313" key="1">
    <source>
        <dbReference type="EMBL" id="CAL1378468.1"/>
    </source>
</evidence>